<dbReference type="AlphaFoldDB" id="A0A511TDM3"/>
<gene>
    <name evidence="2" type="ORF">MFU01_73070</name>
    <name evidence="3" type="ORF">SAMN05443572_107426</name>
</gene>
<feature type="transmembrane region" description="Helical" evidence="1">
    <location>
        <begin position="305"/>
        <end position="324"/>
    </location>
</feature>
<evidence type="ECO:0000313" key="4">
    <source>
        <dbReference type="Proteomes" id="UP000183760"/>
    </source>
</evidence>
<keyword evidence="4" id="KW-1185">Reference proteome</keyword>
<dbReference type="EMBL" id="BJXR01000059">
    <property type="protein sequence ID" value="GEN12270.1"/>
    <property type="molecule type" value="Genomic_DNA"/>
</dbReference>
<accession>A0A511TDM3</accession>
<feature type="transmembrane region" description="Helical" evidence="1">
    <location>
        <begin position="82"/>
        <end position="99"/>
    </location>
</feature>
<keyword evidence="1" id="KW-1133">Transmembrane helix</keyword>
<organism evidence="2 5">
    <name type="scientific">Myxococcus fulvus</name>
    <dbReference type="NCBI Taxonomy" id="33"/>
    <lineage>
        <taxon>Bacteria</taxon>
        <taxon>Pseudomonadati</taxon>
        <taxon>Myxococcota</taxon>
        <taxon>Myxococcia</taxon>
        <taxon>Myxococcales</taxon>
        <taxon>Cystobacterineae</taxon>
        <taxon>Myxococcaceae</taxon>
        <taxon>Myxococcus</taxon>
    </lineage>
</organism>
<feature type="transmembrane region" description="Helical" evidence="1">
    <location>
        <begin position="15"/>
        <end position="38"/>
    </location>
</feature>
<dbReference type="EMBL" id="FOIB01000007">
    <property type="protein sequence ID" value="SEU27291.1"/>
    <property type="molecule type" value="Genomic_DNA"/>
</dbReference>
<sequence>MERALFVRPGDGMEFWRAVLAPIYAALLAGLVVAVLTVGRRGPDSRVPRLPLVWFGLLAFGGFLLVSGLGNVAFVVWSSESFGRSVGIALLVAAALLAVRGTRVRSGSDLLRDSAPKTLDDAVAELRAGASTSWGVFQGTLDAQEELTSPGGVGCAFYEAELREVASDGRKGTLLSRERAYSPTLTLRGARIRARVRFSPASLMAPVRPRRCRTVCMPTPSAWVEGRPVTPEGAAVPEARQLTDEPWALSWERVGTAGETCFVVGELRRGPNEGSYELCGRGGGPALVVLGPEAQDTRGTLARRAWTHFTAAGVMSVAAALMLSRTL</sequence>
<dbReference type="Proteomes" id="UP000183760">
    <property type="component" value="Unassembled WGS sequence"/>
</dbReference>
<evidence type="ECO:0000313" key="3">
    <source>
        <dbReference type="EMBL" id="SEU27291.1"/>
    </source>
</evidence>
<evidence type="ECO:0000313" key="5">
    <source>
        <dbReference type="Proteomes" id="UP000321514"/>
    </source>
</evidence>
<reference evidence="2 5" key="2">
    <citation type="submission" date="2019-07" db="EMBL/GenBank/DDBJ databases">
        <title>Whole genome shotgun sequence of Myxococcus fulvus NBRC 100333.</title>
        <authorList>
            <person name="Hosoyama A."/>
            <person name="Uohara A."/>
            <person name="Ohji S."/>
            <person name="Ichikawa N."/>
        </authorList>
    </citation>
    <scope>NUCLEOTIDE SEQUENCE [LARGE SCALE GENOMIC DNA]</scope>
    <source>
        <strain evidence="2 5">NBRC 100333</strain>
    </source>
</reference>
<feature type="transmembrane region" description="Helical" evidence="1">
    <location>
        <begin position="50"/>
        <end position="76"/>
    </location>
</feature>
<name>A0A511TDM3_MYXFU</name>
<protein>
    <submittedName>
        <fullName evidence="2">Uncharacterized protein</fullName>
    </submittedName>
</protein>
<evidence type="ECO:0000313" key="2">
    <source>
        <dbReference type="EMBL" id="GEN12270.1"/>
    </source>
</evidence>
<proteinExistence type="predicted"/>
<dbReference type="Proteomes" id="UP000321514">
    <property type="component" value="Unassembled WGS sequence"/>
</dbReference>
<reference evidence="3 4" key="1">
    <citation type="submission" date="2016-10" db="EMBL/GenBank/DDBJ databases">
        <authorList>
            <person name="Varghese N."/>
            <person name="Submissions S."/>
        </authorList>
    </citation>
    <scope>NUCLEOTIDE SEQUENCE [LARGE SCALE GENOMIC DNA]</scope>
    <source>
        <strain evidence="3 4">DSM 16525</strain>
    </source>
</reference>
<comment type="caution">
    <text evidence="2">The sequence shown here is derived from an EMBL/GenBank/DDBJ whole genome shotgun (WGS) entry which is preliminary data.</text>
</comment>
<evidence type="ECO:0000256" key="1">
    <source>
        <dbReference type="SAM" id="Phobius"/>
    </source>
</evidence>
<keyword evidence="1" id="KW-0812">Transmembrane</keyword>
<keyword evidence="1" id="KW-0472">Membrane</keyword>